<gene>
    <name evidence="1" type="ORF">H103_07805</name>
</gene>
<protein>
    <submittedName>
        <fullName evidence="1">Uncharacterized protein</fullName>
    </submittedName>
</protein>
<dbReference type="EMBL" id="KK207924">
    <property type="protein sequence ID" value="EZF48584.1"/>
    <property type="molecule type" value="Genomic_DNA"/>
</dbReference>
<dbReference type="Proteomes" id="UP000023758">
    <property type="component" value="Unassembled WGS sequence"/>
</dbReference>
<organism evidence="1">
    <name type="scientific">Trichophyton rubrum CBS 288.86</name>
    <dbReference type="NCBI Taxonomy" id="1215330"/>
    <lineage>
        <taxon>Eukaryota</taxon>
        <taxon>Fungi</taxon>
        <taxon>Dikarya</taxon>
        <taxon>Ascomycota</taxon>
        <taxon>Pezizomycotina</taxon>
        <taxon>Eurotiomycetes</taxon>
        <taxon>Eurotiomycetidae</taxon>
        <taxon>Onygenales</taxon>
        <taxon>Arthrodermataceae</taxon>
        <taxon>Trichophyton</taxon>
    </lineage>
</organism>
<proteinExistence type="predicted"/>
<accession>A0A022VRQ5</accession>
<dbReference type="HOGENOM" id="CLU_1961172_0_0_1"/>
<dbReference type="AlphaFoldDB" id="A0A022VRQ5"/>
<reference evidence="1" key="1">
    <citation type="submission" date="2014-02" db="EMBL/GenBank/DDBJ databases">
        <title>The Genome Sequence of Trichophyton rubrum (morphotype fischeri) CBS 288.86.</title>
        <authorList>
            <consortium name="The Broad Institute Genomics Platform"/>
            <person name="Cuomo C.A."/>
            <person name="White T.C."/>
            <person name="Graser Y."/>
            <person name="Martinez-Rossi N."/>
            <person name="Heitman J."/>
            <person name="Young S.K."/>
            <person name="Zeng Q."/>
            <person name="Gargeya S."/>
            <person name="Abouelleil A."/>
            <person name="Alvarado L."/>
            <person name="Chapman S.B."/>
            <person name="Gainer-Dewar J."/>
            <person name="Goldberg J."/>
            <person name="Griggs A."/>
            <person name="Gujja S."/>
            <person name="Hansen M."/>
            <person name="Howarth C."/>
            <person name="Imamovic A."/>
            <person name="Larimer J."/>
            <person name="Martinez D."/>
            <person name="Murphy C."/>
            <person name="Pearson M.D."/>
            <person name="Persinoti G."/>
            <person name="Poon T."/>
            <person name="Priest M."/>
            <person name="Roberts A.D."/>
            <person name="Saif S."/>
            <person name="Shea T.D."/>
            <person name="Sykes S.N."/>
            <person name="Wortman J."/>
            <person name="Nusbaum C."/>
            <person name="Birren B."/>
        </authorList>
    </citation>
    <scope>NUCLEOTIDE SEQUENCE [LARGE SCALE GENOMIC DNA]</scope>
    <source>
        <strain evidence="1">CBS 288.86</strain>
    </source>
</reference>
<evidence type="ECO:0000313" key="1">
    <source>
        <dbReference type="EMBL" id="EZF48584.1"/>
    </source>
</evidence>
<sequence length="128" mass="14683">MHCGQLTSNMLYTARQLICTFPDHSKYTPFTTSGIICDGSEKTSFSVSTLSSSSPKKNKKTPFFLHFNMYSLRRRVWDLRKREATYQIVSCCFFFSSSSPLSYCIAPIFAPMAAQRKRLQTHSCDWGH</sequence>
<name>A0A022VRQ5_TRIRU</name>